<dbReference type="EMBL" id="JBHFFA010000004">
    <property type="protein sequence ID" value="KAL2631736.1"/>
    <property type="molecule type" value="Genomic_DNA"/>
</dbReference>
<evidence type="ECO:0000313" key="6">
    <source>
        <dbReference type="EMBL" id="KAL2631736.1"/>
    </source>
</evidence>
<keyword evidence="1" id="KW-0507">mRNA processing</keyword>
<organism evidence="6 7">
    <name type="scientific">Riccia fluitans</name>
    <dbReference type="NCBI Taxonomy" id="41844"/>
    <lineage>
        <taxon>Eukaryota</taxon>
        <taxon>Viridiplantae</taxon>
        <taxon>Streptophyta</taxon>
        <taxon>Embryophyta</taxon>
        <taxon>Marchantiophyta</taxon>
        <taxon>Marchantiopsida</taxon>
        <taxon>Marchantiidae</taxon>
        <taxon>Marchantiales</taxon>
        <taxon>Ricciaceae</taxon>
        <taxon>Riccia</taxon>
    </lineage>
</organism>
<dbReference type="GO" id="GO:0006397">
    <property type="term" value="P:mRNA processing"/>
    <property type="evidence" value="ECO:0007669"/>
    <property type="project" value="UniProtKB-KW"/>
</dbReference>
<evidence type="ECO:0000256" key="1">
    <source>
        <dbReference type="ARBA" id="ARBA00022664"/>
    </source>
</evidence>
<keyword evidence="3" id="KW-0508">mRNA splicing</keyword>
<dbReference type="SMART" id="SM00360">
    <property type="entry name" value="RRM"/>
    <property type="match status" value="3"/>
</dbReference>
<feature type="domain" description="RRM" evidence="5">
    <location>
        <begin position="26"/>
        <end position="94"/>
    </location>
</feature>
<evidence type="ECO:0000256" key="4">
    <source>
        <dbReference type="PROSITE-ProRule" id="PRU00176"/>
    </source>
</evidence>
<accession>A0ABD1YLU0</accession>
<dbReference type="CDD" id="cd12232">
    <property type="entry name" value="RRM3_U2AF65"/>
    <property type="match status" value="1"/>
</dbReference>
<evidence type="ECO:0000256" key="3">
    <source>
        <dbReference type="ARBA" id="ARBA00023187"/>
    </source>
</evidence>
<dbReference type="SUPFAM" id="SSF54928">
    <property type="entry name" value="RNA-binding domain, RBD"/>
    <property type="match status" value="2"/>
</dbReference>
<gene>
    <name evidence="6" type="ORF">R1flu_016422</name>
</gene>
<dbReference type="GO" id="GO:0008380">
    <property type="term" value="P:RNA splicing"/>
    <property type="evidence" value="ECO:0007669"/>
    <property type="project" value="UniProtKB-KW"/>
</dbReference>
<protein>
    <recommendedName>
        <fullName evidence="5">RRM domain-containing protein</fullName>
    </recommendedName>
</protein>
<keyword evidence="2 4" id="KW-0694">RNA-binding</keyword>
<dbReference type="InterPro" id="IPR000504">
    <property type="entry name" value="RRM_dom"/>
</dbReference>
<dbReference type="AlphaFoldDB" id="A0ABD1YLU0"/>
<dbReference type="PANTHER" id="PTHR23139">
    <property type="entry name" value="RNA-BINDING PROTEIN"/>
    <property type="match status" value="1"/>
</dbReference>
<sequence>MFPFGGTQSGGLPVMPMILHARRHARRVYVGGFPPMSNEQTIVAYFSQVMSAVGGNTAGPGDDVVNVYINQEKKFAFVEMRTVEVASNALALDGIISGVFLCAVAGADKPDRIFLGGLPYFLTEVQIQELLECFEPLREFDLVKDPDTGNSKGCGFCLYQDPSVVDIACAMLNGLKMADKTLTICRANASGQAKLNSNKANVLAHAQQQIALQKLALQASGGSAVALGALSSLMSGLSPVMMMAAIGNGLVASNESVTRVVCLTQIGASNECMDDKEYEEIMKDTNIECGKFGNVVTLVIPRPKPDGEEVPGVGKIFVEYADTQGAIKAKQALQGRKFSGNLVIAVFYTEDKFAAGNYRG</sequence>
<dbReference type="FunFam" id="3.30.70.330:FF:000097">
    <property type="entry name" value="U2 snRNP auxiliary factor large subunit"/>
    <property type="match status" value="1"/>
</dbReference>
<dbReference type="InterPro" id="IPR012677">
    <property type="entry name" value="Nucleotide-bd_a/b_plait_sf"/>
</dbReference>
<dbReference type="GO" id="GO:0003723">
    <property type="term" value="F:RNA binding"/>
    <property type="evidence" value="ECO:0007669"/>
    <property type="project" value="UniProtKB-UniRule"/>
</dbReference>
<reference evidence="6 7" key="1">
    <citation type="submission" date="2024-09" db="EMBL/GenBank/DDBJ databases">
        <title>Chromosome-scale assembly of Riccia fluitans.</title>
        <authorList>
            <person name="Paukszto L."/>
            <person name="Sawicki J."/>
            <person name="Karawczyk K."/>
            <person name="Piernik-Szablinska J."/>
            <person name="Szczecinska M."/>
            <person name="Mazdziarz M."/>
        </authorList>
    </citation>
    <scope>NUCLEOTIDE SEQUENCE [LARGE SCALE GENOMIC DNA]</scope>
    <source>
        <strain evidence="6">Rf_01</strain>
        <tissue evidence="6">Aerial parts of the thallus</tissue>
    </source>
</reference>
<dbReference type="Proteomes" id="UP001605036">
    <property type="component" value="Unassembled WGS sequence"/>
</dbReference>
<evidence type="ECO:0000256" key="2">
    <source>
        <dbReference type="ARBA" id="ARBA00022884"/>
    </source>
</evidence>
<name>A0ABD1YLU0_9MARC</name>
<comment type="caution">
    <text evidence="6">The sequence shown here is derived from an EMBL/GenBank/DDBJ whole genome shotgun (WGS) entry which is preliminary data.</text>
</comment>
<dbReference type="Gene3D" id="3.30.70.330">
    <property type="match status" value="3"/>
</dbReference>
<feature type="domain" description="RRM" evidence="5">
    <location>
        <begin position="111"/>
        <end position="189"/>
    </location>
</feature>
<evidence type="ECO:0000259" key="5">
    <source>
        <dbReference type="PROSITE" id="PS50102"/>
    </source>
</evidence>
<dbReference type="InterPro" id="IPR035979">
    <property type="entry name" value="RBD_domain_sf"/>
</dbReference>
<dbReference type="Pfam" id="PF00076">
    <property type="entry name" value="RRM_1"/>
    <property type="match status" value="2"/>
</dbReference>
<proteinExistence type="predicted"/>
<keyword evidence="7" id="KW-1185">Reference proteome</keyword>
<dbReference type="PROSITE" id="PS50102">
    <property type="entry name" value="RRM"/>
    <property type="match status" value="2"/>
</dbReference>
<evidence type="ECO:0000313" key="7">
    <source>
        <dbReference type="Proteomes" id="UP001605036"/>
    </source>
</evidence>